<dbReference type="NCBIfam" id="TIGR02436">
    <property type="entry name" value="four helix bundle protein"/>
    <property type="match status" value="1"/>
</dbReference>
<accession>A0A0F9AJ83</accession>
<name>A0A0F9AJ83_9ZZZZ</name>
<evidence type="ECO:0008006" key="2">
    <source>
        <dbReference type="Google" id="ProtNLM"/>
    </source>
</evidence>
<dbReference type="EMBL" id="LAZR01042478">
    <property type="protein sequence ID" value="KKL09450.1"/>
    <property type="molecule type" value="Genomic_DNA"/>
</dbReference>
<dbReference type="AlphaFoldDB" id="A0A0F9AJ83"/>
<protein>
    <recommendedName>
        <fullName evidence="2">Four helix bundle protein</fullName>
    </recommendedName>
</protein>
<gene>
    <name evidence="1" type="ORF">LCGC14_2565770</name>
</gene>
<dbReference type="Gene3D" id="1.20.1440.60">
    <property type="entry name" value="23S rRNA-intervening sequence"/>
    <property type="match status" value="1"/>
</dbReference>
<organism evidence="1">
    <name type="scientific">marine sediment metagenome</name>
    <dbReference type="NCBI Taxonomy" id="412755"/>
    <lineage>
        <taxon>unclassified sequences</taxon>
        <taxon>metagenomes</taxon>
        <taxon>ecological metagenomes</taxon>
    </lineage>
</organism>
<evidence type="ECO:0000313" key="1">
    <source>
        <dbReference type="EMBL" id="KKL09450.1"/>
    </source>
</evidence>
<dbReference type="SUPFAM" id="SSF158446">
    <property type="entry name" value="IVS-encoded protein-like"/>
    <property type="match status" value="1"/>
</dbReference>
<feature type="non-terminal residue" evidence="1">
    <location>
        <position position="1"/>
    </location>
</feature>
<proteinExistence type="predicted"/>
<dbReference type="InterPro" id="IPR036583">
    <property type="entry name" value="23S_rRNA_IVS_sf"/>
</dbReference>
<comment type="caution">
    <text evidence="1">The sequence shown here is derived from an EMBL/GenBank/DDBJ whole genome shotgun (WGS) entry which is preliminary data.</text>
</comment>
<sequence>GSANEVETQLLIAVRLGFVTESDAGEATALVLEVQRILKGLVSSLEGAKTKVAGR</sequence>
<dbReference type="InterPro" id="IPR012657">
    <property type="entry name" value="23S_rRNA-intervening_sequence"/>
</dbReference>
<reference evidence="1" key="1">
    <citation type="journal article" date="2015" name="Nature">
        <title>Complex archaea that bridge the gap between prokaryotes and eukaryotes.</title>
        <authorList>
            <person name="Spang A."/>
            <person name="Saw J.H."/>
            <person name="Jorgensen S.L."/>
            <person name="Zaremba-Niedzwiedzka K."/>
            <person name="Martijn J."/>
            <person name="Lind A.E."/>
            <person name="van Eijk R."/>
            <person name="Schleper C."/>
            <person name="Guy L."/>
            <person name="Ettema T.J."/>
        </authorList>
    </citation>
    <scope>NUCLEOTIDE SEQUENCE</scope>
</reference>